<protein>
    <submittedName>
        <fullName evidence="2">Uncharacterized protein</fullName>
    </submittedName>
</protein>
<evidence type="ECO:0000313" key="3">
    <source>
        <dbReference type="Proteomes" id="UP001642360"/>
    </source>
</evidence>
<feature type="region of interest" description="Disordered" evidence="1">
    <location>
        <begin position="73"/>
        <end position="111"/>
    </location>
</feature>
<accession>A0ABC8S2E3</accession>
<gene>
    <name evidence="2" type="ORF">ILEXP_LOCUS19468</name>
</gene>
<dbReference type="AlphaFoldDB" id="A0ABC8S2E3"/>
<name>A0ABC8S2E3_9AQUA</name>
<organism evidence="2 3">
    <name type="scientific">Ilex paraguariensis</name>
    <name type="common">yerba mate</name>
    <dbReference type="NCBI Taxonomy" id="185542"/>
    <lineage>
        <taxon>Eukaryota</taxon>
        <taxon>Viridiplantae</taxon>
        <taxon>Streptophyta</taxon>
        <taxon>Embryophyta</taxon>
        <taxon>Tracheophyta</taxon>
        <taxon>Spermatophyta</taxon>
        <taxon>Magnoliopsida</taxon>
        <taxon>eudicotyledons</taxon>
        <taxon>Gunneridae</taxon>
        <taxon>Pentapetalae</taxon>
        <taxon>asterids</taxon>
        <taxon>campanulids</taxon>
        <taxon>Aquifoliales</taxon>
        <taxon>Aquifoliaceae</taxon>
        <taxon>Ilex</taxon>
    </lineage>
</organism>
<evidence type="ECO:0000256" key="1">
    <source>
        <dbReference type="SAM" id="MobiDB-lite"/>
    </source>
</evidence>
<feature type="compositionally biased region" description="Low complexity" evidence="1">
    <location>
        <begin position="22"/>
        <end position="31"/>
    </location>
</feature>
<dbReference type="Proteomes" id="UP001642360">
    <property type="component" value="Unassembled WGS sequence"/>
</dbReference>
<reference evidence="2 3" key="1">
    <citation type="submission" date="2024-02" db="EMBL/GenBank/DDBJ databases">
        <authorList>
            <person name="Vignale AGUSTIN F."/>
            <person name="Sosa J E."/>
            <person name="Modenutti C."/>
        </authorList>
    </citation>
    <scope>NUCLEOTIDE SEQUENCE [LARGE SCALE GENOMIC DNA]</scope>
</reference>
<feature type="region of interest" description="Disordered" evidence="1">
    <location>
        <begin position="1"/>
        <end position="60"/>
    </location>
</feature>
<sequence>MRHERRAWEGSSLDAPRRVKAGTKGTTGRAGHAMLAVCSSGRRGRRQGEGGNEEEGAKVTKARVRKRLGVSTRRRGIWQQAQARRSTGTGELGTTRHGSWGIGAVHGASGS</sequence>
<comment type="caution">
    <text evidence="2">The sequence shown here is derived from an EMBL/GenBank/DDBJ whole genome shotgun (WGS) entry which is preliminary data.</text>
</comment>
<proteinExistence type="predicted"/>
<keyword evidence="3" id="KW-1185">Reference proteome</keyword>
<evidence type="ECO:0000313" key="2">
    <source>
        <dbReference type="EMBL" id="CAK9151312.1"/>
    </source>
</evidence>
<dbReference type="EMBL" id="CAUOFW020002120">
    <property type="protein sequence ID" value="CAK9151312.1"/>
    <property type="molecule type" value="Genomic_DNA"/>
</dbReference>
<feature type="compositionally biased region" description="Polar residues" evidence="1">
    <location>
        <begin position="79"/>
        <end position="89"/>
    </location>
</feature>